<dbReference type="InterPro" id="IPR029063">
    <property type="entry name" value="SAM-dependent_MTases_sf"/>
</dbReference>
<name>A0A4R7UWB9_9PSEU</name>
<dbReference type="InterPro" id="IPR056393">
    <property type="entry name" value="AprA-like_MT2"/>
</dbReference>
<dbReference type="Pfam" id="PF23525">
    <property type="entry name" value="Methyltransf_36"/>
    <property type="match status" value="1"/>
</dbReference>
<keyword evidence="3" id="KW-0808">Transferase</keyword>
<evidence type="ECO:0000256" key="1">
    <source>
        <dbReference type="SAM" id="MobiDB-lite"/>
    </source>
</evidence>
<dbReference type="Proteomes" id="UP000294927">
    <property type="component" value="Unassembled WGS sequence"/>
</dbReference>
<dbReference type="GO" id="GO:0008168">
    <property type="term" value="F:methyltransferase activity"/>
    <property type="evidence" value="ECO:0007669"/>
    <property type="project" value="UniProtKB-KW"/>
</dbReference>
<sequence length="856" mass="94275">MGLEPIRTPTTAPRVAPEAGPAPGRDELRRMAFLYQDGAMLAATVRALHAIGRLDHELPRRPDDNGYLRVAWRCLAATGWLTEEVQGMWTLAGRSALRRNRDRYVAAGEFLARFDSNDPECWTVPWDADTRAEFADLVDGHVAWRAGADPDDLVTLHLDGALAVPAMLSLRGLGTLDSPEGDIARLLTLLGWLDGEGEWTPLGTASLAFVDHFGLVGSYLPMLSRLPELYRGDVVVTPGDGEWHCERRLNVQASAAAHRRYFLDADPVFRDILSARSRPAFIADMGCGDGSWLAHLYGMFGDEIRYVGIDVSPVALDTAREVLEAAGVSDPILLIGEIGDPDKLAVSLEEHGLSMEDGLHIRSFIDHDRLYQGDGPREPVPGWATGAYVAPDGSPLTAAEVETDLVAHLRRWAPHTRRHGMVVLEAHCVAPQVARRHLGALHSVAFDAYHGLSHQYPMEYPAFLRCCRLAGFEPTDHLERRYPTSRPFVAVSLNRLAPVRPAPSFEPAERHGDTWQPEQDTDLTDGARLHELLYVDGDLTWPRRWSAGATGVVVHDTLANVENLVDHALPGQVVRVLDYGAGTGLASLELVRAFVEHRVVERLAEREASLELHVVDIPTPWFAQGYALLRDVPFTRFHSLRDDEGRFRPLLEVTGGREVDVVVANMVFHLLNDDAMRVASASMAGVLRPGGLLVYSSPDLAPATSNSLLFHDANRLLRKYWLAALDSVEGGPVPPQLRAAVAAAHSVSREDAQRRADRRILPSPRDVSSVESALAPHFDGRTTRRTDEMLAEEILMTTFVPANQAEYLAEIPDADLRGELIRHLMVERVLPELMGGSAGTANGLNIAWATGRYHRR</sequence>
<keyword evidence="4" id="KW-1185">Reference proteome</keyword>
<proteinExistence type="predicted"/>
<dbReference type="GO" id="GO:0032259">
    <property type="term" value="P:methylation"/>
    <property type="evidence" value="ECO:0007669"/>
    <property type="project" value="UniProtKB-KW"/>
</dbReference>
<dbReference type="Gene3D" id="3.40.50.150">
    <property type="entry name" value="Vaccinia Virus protein VP39"/>
    <property type="match status" value="2"/>
</dbReference>
<dbReference type="OrthoDB" id="474235at2"/>
<reference evidence="3 4" key="1">
    <citation type="submission" date="2019-03" db="EMBL/GenBank/DDBJ databases">
        <title>Genomic Encyclopedia of Archaeal and Bacterial Type Strains, Phase II (KMG-II): from individual species to whole genera.</title>
        <authorList>
            <person name="Goeker M."/>
        </authorList>
    </citation>
    <scope>NUCLEOTIDE SEQUENCE [LARGE SCALE GENOMIC DNA]</scope>
    <source>
        <strain evidence="3 4">DSM 45499</strain>
    </source>
</reference>
<feature type="domain" description="AprA-like MT2-like" evidence="2">
    <location>
        <begin position="242"/>
        <end position="494"/>
    </location>
</feature>
<keyword evidence="3" id="KW-0489">Methyltransferase</keyword>
<dbReference type="EMBL" id="SOCP01000021">
    <property type="protein sequence ID" value="TDV41059.1"/>
    <property type="molecule type" value="Genomic_DNA"/>
</dbReference>
<protein>
    <submittedName>
        <fullName evidence="3">Methyltransferase family protein</fullName>
    </submittedName>
</protein>
<dbReference type="SUPFAM" id="SSF53335">
    <property type="entry name" value="S-adenosyl-L-methionine-dependent methyltransferases"/>
    <property type="match status" value="2"/>
</dbReference>
<comment type="caution">
    <text evidence="3">The sequence shown here is derived from an EMBL/GenBank/DDBJ whole genome shotgun (WGS) entry which is preliminary data.</text>
</comment>
<evidence type="ECO:0000259" key="2">
    <source>
        <dbReference type="Pfam" id="PF23525"/>
    </source>
</evidence>
<dbReference type="CDD" id="cd02440">
    <property type="entry name" value="AdoMet_MTases"/>
    <property type="match status" value="2"/>
</dbReference>
<feature type="region of interest" description="Disordered" evidence="1">
    <location>
        <begin position="1"/>
        <end position="24"/>
    </location>
</feature>
<gene>
    <name evidence="3" type="ORF">CLV71_121125</name>
</gene>
<dbReference type="RefSeq" id="WP_133907997.1">
    <property type="nucleotide sequence ID" value="NZ_SOCP01000021.1"/>
</dbReference>
<organism evidence="3 4">
    <name type="scientific">Actinophytocola oryzae</name>
    <dbReference type="NCBI Taxonomy" id="502181"/>
    <lineage>
        <taxon>Bacteria</taxon>
        <taxon>Bacillati</taxon>
        <taxon>Actinomycetota</taxon>
        <taxon>Actinomycetes</taxon>
        <taxon>Pseudonocardiales</taxon>
        <taxon>Pseudonocardiaceae</taxon>
    </lineage>
</organism>
<dbReference type="PANTHER" id="PTHR43861">
    <property type="entry name" value="TRANS-ACONITATE 2-METHYLTRANSFERASE-RELATED"/>
    <property type="match status" value="1"/>
</dbReference>
<dbReference type="AlphaFoldDB" id="A0A4R7UWB9"/>
<dbReference type="PANTHER" id="PTHR43861:SF1">
    <property type="entry name" value="TRANS-ACONITATE 2-METHYLTRANSFERASE"/>
    <property type="match status" value="1"/>
</dbReference>
<accession>A0A4R7UWB9</accession>
<evidence type="ECO:0000313" key="3">
    <source>
        <dbReference type="EMBL" id="TDV41059.1"/>
    </source>
</evidence>
<evidence type="ECO:0000313" key="4">
    <source>
        <dbReference type="Proteomes" id="UP000294927"/>
    </source>
</evidence>